<dbReference type="GO" id="GO:0003723">
    <property type="term" value="F:RNA binding"/>
    <property type="evidence" value="ECO:0007669"/>
    <property type="project" value="UniProtKB-UniRule"/>
</dbReference>
<feature type="domain" description="RRM" evidence="3">
    <location>
        <begin position="35"/>
        <end position="113"/>
    </location>
</feature>
<dbReference type="InterPro" id="IPR012677">
    <property type="entry name" value="Nucleotide-bd_a/b_plait_sf"/>
</dbReference>
<dbReference type="SUPFAM" id="SSF54928">
    <property type="entry name" value="RNA-binding domain, RBD"/>
    <property type="match status" value="1"/>
</dbReference>
<dbReference type="SMART" id="SM00360">
    <property type="entry name" value="RRM"/>
    <property type="match status" value="1"/>
</dbReference>
<keyword evidence="1 2" id="KW-0694">RNA-binding</keyword>
<dbReference type="InterPro" id="IPR035979">
    <property type="entry name" value="RBD_domain_sf"/>
</dbReference>
<dbReference type="InterPro" id="IPR052462">
    <property type="entry name" value="SLIRP/GR-RBP-like"/>
</dbReference>
<dbReference type="OMA" id="ENAMAEM"/>
<evidence type="ECO:0000256" key="1">
    <source>
        <dbReference type="ARBA" id="ARBA00022884"/>
    </source>
</evidence>
<dbReference type="PANTHER" id="PTHR48027">
    <property type="entry name" value="HETEROGENEOUS NUCLEAR RIBONUCLEOPROTEIN 87F-RELATED"/>
    <property type="match status" value="1"/>
</dbReference>
<dbReference type="EMBL" id="BT122734">
    <property type="protein sequence ID" value="ADE76094.1"/>
    <property type="molecule type" value="mRNA"/>
</dbReference>
<reference evidence="4" key="1">
    <citation type="submission" date="2010-04" db="EMBL/GenBank/DDBJ databases">
        <authorList>
            <person name="Reid K.E."/>
            <person name="Liao N."/>
            <person name="Chan S."/>
            <person name="Docking R."/>
            <person name="Taylor G."/>
            <person name="Moore R."/>
            <person name="Mayo M."/>
            <person name="Munro S."/>
            <person name="King J."/>
            <person name="Yanchuk A."/>
            <person name="Holt R."/>
            <person name="Jones S."/>
            <person name="Marra M."/>
            <person name="Ritland C.E."/>
            <person name="Ritland K."/>
            <person name="Bohlmann J."/>
        </authorList>
    </citation>
    <scope>NUCLEOTIDE SEQUENCE</scope>
    <source>
        <tissue evidence="4">Buds collected with no treatment. Collection October 2007</tissue>
    </source>
</reference>
<protein>
    <recommendedName>
        <fullName evidence="3">RRM domain-containing protein</fullName>
    </recommendedName>
</protein>
<sequence length="150" mass="16516">MVLVSAFHCLFRGITPNTNRLIGRLALVHSSGLNKKLFVGGLSFDTNEKVLRDAFSLYGEILEVRVIINRASGLSKGFGFVQFASETDAVNALKEMDGQSLDGRNIRVNFANTRARQDSAPPKAVVPDPGLNPLTLINKDMYIPQRIKRS</sequence>
<proteinExistence type="evidence at transcript level"/>
<dbReference type="InterPro" id="IPR000504">
    <property type="entry name" value="RRM_dom"/>
</dbReference>
<evidence type="ECO:0000259" key="3">
    <source>
        <dbReference type="PROSITE" id="PS50102"/>
    </source>
</evidence>
<evidence type="ECO:0000313" key="4">
    <source>
        <dbReference type="EMBL" id="ADE76094.1"/>
    </source>
</evidence>
<evidence type="ECO:0000256" key="2">
    <source>
        <dbReference type="PROSITE-ProRule" id="PRU00176"/>
    </source>
</evidence>
<dbReference type="AlphaFoldDB" id="D5A975"/>
<dbReference type="Pfam" id="PF00076">
    <property type="entry name" value="RRM_1"/>
    <property type="match status" value="1"/>
</dbReference>
<organism evidence="4">
    <name type="scientific">Picea sitchensis</name>
    <name type="common">Sitka spruce</name>
    <name type="synonym">Pinus sitchensis</name>
    <dbReference type="NCBI Taxonomy" id="3332"/>
    <lineage>
        <taxon>Eukaryota</taxon>
        <taxon>Viridiplantae</taxon>
        <taxon>Streptophyta</taxon>
        <taxon>Embryophyta</taxon>
        <taxon>Tracheophyta</taxon>
        <taxon>Spermatophyta</taxon>
        <taxon>Pinopsida</taxon>
        <taxon>Pinidae</taxon>
        <taxon>Conifers I</taxon>
        <taxon>Pinales</taxon>
        <taxon>Pinaceae</taxon>
        <taxon>Picea</taxon>
    </lineage>
</organism>
<accession>D5A975</accession>
<name>D5A975_PICSI</name>
<dbReference type="Gene3D" id="3.30.70.330">
    <property type="match status" value="1"/>
</dbReference>
<dbReference type="PROSITE" id="PS50102">
    <property type="entry name" value="RRM"/>
    <property type="match status" value="1"/>
</dbReference>